<keyword evidence="2" id="KW-1185">Reference proteome</keyword>
<dbReference type="EMBL" id="NEVP01000011">
    <property type="protein sequence ID" value="OZI46964.1"/>
    <property type="molecule type" value="Genomic_DNA"/>
</dbReference>
<organism evidence="1 2">
    <name type="scientific">Bordetella genomosp. 5</name>
    <dbReference type="NCBI Taxonomy" id="1395608"/>
    <lineage>
        <taxon>Bacteria</taxon>
        <taxon>Pseudomonadati</taxon>
        <taxon>Pseudomonadota</taxon>
        <taxon>Betaproteobacteria</taxon>
        <taxon>Burkholderiales</taxon>
        <taxon>Alcaligenaceae</taxon>
        <taxon>Bordetella</taxon>
    </lineage>
</organism>
<dbReference type="AlphaFoldDB" id="A0A261TBF7"/>
<accession>A0A261TBF7</accession>
<protein>
    <submittedName>
        <fullName evidence="1">Uncharacterized protein</fullName>
    </submittedName>
</protein>
<dbReference type="InterPro" id="IPR028968">
    <property type="entry name" value="Imm58"/>
</dbReference>
<proteinExistence type="predicted"/>
<evidence type="ECO:0000313" key="1">
    <source>
        <dbReference type="EMBL" id="OZI46964.1"/>
    </source>
</evidence>
<gene>
    <name evidence="1" type="ORF">CAL25_20100</name>
</gene>
<dbReference type="OrthoDB" id="8912836at2"/>
<comment type="caution">
    <text evidence="1">The sequence shown here is derived from an EMBL/GenBank/DDBJ whole genome shotgun (WGS) entry which is preliminary data.</text>
</comment>
<evidence type="ECO:0000313" key="2">
    <source>
        <dbReference type="Proteomes" id="UP000216913"/>
    </source>
</evidence>
<reference evidence="1 2" key="1">
    <citation type="submission" date="2017-05" db="EMBL/GenBank/DDBJ databases">
        <title>Complete and WGS of Bordetella genogroups.</title>
        <authorList>
            <person name="Spilker T."/>
            <person name="LiPuma J."/>
        </authorList>
    </citation>
    <scope>NUCLEOTIDE SEQUENCE [LARGE SCALE GENOMIC DNA]</scope>
    <source>
        <strain evidence="1 2">AU10456</strain>
    </source>
</reference>
<dbReference type="Pfam" id="PF15581">
    <property type="entry name" value="Imm58"/>
    <property type="match status" value="1"/>
</dbReference>
<sequence length="112" mass="12705">MTYMKTKVLAIALALCLCACALFAYLWIDRSITLTYVSASYDQDAAVRRQLKILLGVAWQGLPEKEVLQKLQVASEKLPAEKILLKKEEDVIWFDQISFNFEDGKLVRVGAH</sequence>
<dbReference type="Proteomes" id="UP000216913">
    <property type="component" value="Unassembled WGS sequence"/>
</dbReference>
<name>A0A261TBF7_9BORD</name>